<dbReference type="InterPro" id="IPR045851">
    <property type="entry name" value="AMP-bd_C_sf"/>
</dbReference>
<name>A0ABV5M3K2_9ACTN</name>
<dbReference type="RefSeq" id="WP_223095438.1">
    <property type="nucleotide sequence ID" value="NZ_CP061913.1"/>
</dbReference>
<proteinExistence type="predicted"/>
<dbReference type="SUPFAM" id="SSF56801">
    <property type="entry name" value="Acetyl-CoA synthetase-like"/>
    <property type="match status" value="1"/>
</dbReference>
<protein>
    <submittedName>
        <fullName evidence="2">AMP-binding protein</fullName>
    </submittedName>
</protein>
<gene>
    <name evidence="2" type="ORF">ACFFTR_10125</name>
</gene>
<evidence type="ECO:0000313" key="3">
    <source>
        <dbReference type="Proteomes" id="UP001589608"/>
    </source>
</evidence>
<dbReference type="EMBL" id="JBHMCA010000021">
    <property type="protein sequence ID" value="MFB9443440.1"/>
    <property type="molecule type" value="Genomic_DNA"/>
</dbReference>
<dbReference type="Pfam" id="PF00501">
    <property type="entry name" value="AMP-binding"/>
    <property type="match status" value="1"/>
</dbReference>
<dbReference type="PANTHER" id="PTHR45527">
    <property type="entry name" value="NONRIBOSOMAL PEPTIDE SYNTHETASE"/>
    <property type="match status" value="1"/>
</dbReference>
<dbReference type="InterPro" id="IPR020845">
    <property type="entry name" value="AMP-binding_CS"/>
</dbReference>
<reference evidence="2 3" key="1">
    <citation type="submission" date="2024-09" db="EMBL/GenBank/DDBJ databases">
        <authorList>
            <person name="Sun Q."/>
            <person name="Mori K."/>
        </authorList>
    </citation>
    <scope>NUCLEOTIDE SEQUENCE [LARGE SCALE GENOMIC DNA]</scope>
    <source>
        <strain evidence="2 3">JCM 3307</strain>
    </source>
</reference>
<dbReference type="InterPro" id="IPR000873">
    <property type="entry name" value="AMP-dep_synth/lig_dom"/>
</dbReference>
<organism evidence="2 3">
    <name type="scientific">Dactylosporangium vinaceum</name>
    <dbReference type="NCBI Taxonomy" id="53362"/>
    <lineage>
        <taxon>Bacteria</taxon>
        <taxon>Bacillati</taxon>
        <taxon>Actinomycetota</taxon>
        <taxon>Actinomycetes</taxon>
        <taxon>Micromonosporales</taxon>
        <taxon>Micromonosporaceae</taxon>
        <taxon>Dactylosporangium</taxon>
    </lineage>
</organism>
<feature type="domain" description="AMP-dependent synthetase/ligase" evidence="1">
    <location>
        <begin position="12"/>
        <end position="369"/>
    </location>
</feature>
<comment type="caution">
    <text evidence="2">The sequence shown here is derived from an EMBL/GenBank/DDBJ whole genome shotgun (WGS) entry which is preliminary data.</text>
</comment>
<keyword evidence="3" id="KW-1185">Reference proteome</keyword>
<dbReference type="Gene3D" id="3.30.300.30">
    <property type="match status" value="1"/>
</dbReference>
<accession>A0ABV5M3K2</accession>
<dbReference type="Proteomes" id="UP001589608">
    <property type="component" value="Unassembled WGS sequence"/>
</dbReference>
<dbReference type="PROSITE" id="PS00455">
    <property type="entry name" value="AMP_BINDING"/>
    <property type="match status" value="1"/>
</dbReference>
<dbReference type="InterPro" id="IPR042099">
    <property type="entry name" value="ANL_N_sf"/>
</dbReference>
<evidence type="ECO:0000259" key="1">
    <source>
        <dbReference type="Pfam" id="PF00501"/>
    </source>
</evidence>
<dbReference type="Gene3D" id="3.40.50.12780">
    <property type="entry name" value="N-terminal domain of ligase-like"/>
    <property type="match status" value="1"/>
</dbReference>
<dbReference type="PANTHER" id="PTHR45527:SF1">
    <property type="entry name" value="FATTY ACID SYNTHASE"/>
    <property type="match status" value="1"/>
</dbReference>
<evidence type="ECO:0000313" key="2">
    <source>
        <dbReference type="EMBL" id="MFB9443440.1"/>
    </source>
</evidence>
<sequence length="523" mass="56383">MTDRTLYDWFLASAEANPHGVALDVGGTELTYTELKAAVEQMSARMHQVLGHNPVRVGLLTSRSLVSYIAYLAAQRLGAASVPLNPAAPAVRMVTVTETAGLDLTVIDDTSGAGLAEYRETSGIPVLDLTGDRWLPLLDRGADVPVPPRVVRGPDDIAYIIFTSGTTGRPKGVPTTHGNVSSFITDIVVRGQVGPDSRVGQTMEISFDGSILEIFSAWGAGAALCVAQQSETYTPVRFINDKRLTHWMSVPSLISFATRLRALPPGSMPTLLHGMFGGESLTVAQAEAWAAAAPNGSVYHGYGPTETTVIMTLYRLPRDRADWPVTSTGALPIGHPFPHLEYVLLDDNLLPGADGELCVRGGQRFPGYLDAAENRGRFVSYEPGGRATLYDGSEPLTAAHWYRTGDRIRVEDGELVHLGRIDGQVKIRGNRVELGEIESTLRRHPAVGDVVVVTVKAPDGEVDLHTVYTGTPVPDADFHHLLAELPLYMRPRAFHHRGVIPLTTSGKVDRRRLADDLVTAAAG</sequence>